<dbReference type="EMBL" id="CAJVQC010049546">
    <property type="protein sequence ID" value="CAG8787747.1"/>
    <property type="molecule type" value="Genomic_DNA"/>
</dbReference>
<proteinExistence type="predicted"/>
<protein>
    <submittedName>
        <fullName evidence="1">24900_t:CDS:1</fullName>
    </submittedName>
</protein>
<keyword evidence="2" id="KW-1185">Reference proteome</keyword>
<reference evidence="1" key="1">
    <citation type="submission" date="2021-06" db="EMBL/GenBank/DDBJ databases">
        <authorList>
            <person name="Kallberg Y."/>
            <person name="Tangrot J."/>
            <person name="Rosling A."/>
        </authorList>
    </citation>
    <scope>NUCLEOTIDE SEQUENCE</scope>
    <source>
        <strain evidence="1">MA461A</strain>
    </source>
</reference>
<comment type="caution">
    <text evidence="1">The sequence shown here is derived from an EMBL/GenBank/DDBJ whole genome shotgun (WGS) entry which is preliminary data.</text>
</comment>
<evidence type="ECO:0000313" key="1">
    <source>
        <dbReference type="EMBL" id="CAG8787747.1"/>
    </source>
</evidence>
<gene>
    <name evidence="1" type="ORF">RPERSI_LOCUS18589</name>
</gene>
<evidence type="ECO:0000313" key="2">
    <source>
        <dbReference type="Proteomes" id="UP000789920"/>
    </source>
</evidence>
<accession>A0ACA9RCE0</accession>
<sequence>MILQKVVKIGVGPVISMCKICSSGTFWLTLSLTGKPTLSRSNLLLPLHANISAVSSIVRVDLAQLPTTVFGN</sequence>
<organism evidence="1 2">
    <name type="scientific">Racocetra persica</name>
    <dbReference type="NCBI Taxonomy" id="160502"/>
    <lineage>
        <taxon>Eukaryota</taxon>
        <taxon>Fungi</taxon>
        <taxon>Fungi incertae sedis</taxon>
        <taxon>Mucoromycota</taxon>
        <taxon>Glomeromycotina</taxon>
        <taxon>Glomeromycetes</taxon>
        <taxon>Diversisporales</taxon>
        <taxon>Gigasporaceae</taxon>
        <taxon>Racocetra</taxon>
    </lineage>
</organism>
<dbReference type="Proteomes" id="UP000789920">
    <property type="component" value="Unassembled WGS sequence"/>
</dbReference>
<name>A0ACA9RCE0_9GLOM</name>